<dbReference type="PANTHER" id="PTHR43557">
    <property type="entry name" value="APOPTOSIS-INDUCING FACTOR 1"/>
    <property type="match status" value="1"/>
</dbReference>
<evidence type="ECO:0000256" key="3">
    <source>
        <dbReference type="ARBA" id="ARBA00022827"/>
    </source>
</evidence>
<reference evidence="8" key="1">
    <citation type="journal article" date="2013" name="Genome Announc.">
        <title>Draft Genome Sequence of the Dimorphic Prosthecate Bacterium Brevundimonas abyssalis TAR-001T.</title>
        <authorList>
            <person name="Tsubouchi T."/>
            <person name="Nishi S."/>
            <person name="Usui K."/>
            <person name="Shimane Y."/>
            <person name="Takaki Y."/>
            <person name="Maruyama T."/>
            <person name="Hatada Y."/>
        </authorList>
    </citation>
    <scope>NUCLEOTIDE SEQUENCE [LARGE SCALE GENOMIC DNA]</scope>
    <source>
        <strain evidence="8">TAR-001</strain>
    </source>
</reference>
<dbReference type="PRINTS" id="PR00368">
    <property type="entry name" value="FADPNR"/>
</dbReference>
<evidence type="ECO:0000313" key="7">
    <source>
        <dbReference type="EMBL" id="GAD59400.1"/>
    </source>
</evidence>
<feature type="domain" description="FAD/NAD(P)-binding" evidence="5">
    <location>
        <begin position="7"/>
        <end position="305"/>
    </location>
</feature>
<dbReference type="PANTHER" id="PTHR43557:SF2">
    <property type="entry name" value="RIESKE DOMAIN-CONTAINING PROTEIN-RELATED"/>
    <property type="match status" value="1"/>
</dbReference>
<dbReference type="GO" id="GO:0016651">
    <property type="term" value="F:oxidoreductase activity, acting on NAD(P)H"/>
    <property type="evidence" value="ECO:0007669"/>
    <property type="project" value="TreeGrafter"/>
</dbReference>
<dbReference type="SUPFAM" id="SSF51905">
    <property type="entry name" value="FAD/NAD(P)-binding domain"/>
    <property type="match status" value="2"/>
</dbReference>
<dbReference type="AlphaFoldDB" id="A0A8E0NBP6"/>
<evidence type="ECO:0000313" key="8">
    <source>
        <dbReference type="Proteomes" id="UP000016569"/>
    </source>
</evidence>
<dbReference type="Pfam" id="PF07992">
    <property type="entry name" value="Pyr_redox_2"/>
    <property type="match status" value="1"/>
</dbReference>
<dbReference type="InterPro" id="IPR028202">
    <property type="entry name" value="Reductase_C"/>
</dbReference>
<dbReference type="RefSeq" id="WP_021697495.1">
    <property type="nucleotide sequence ID" value="NZ_BATC01000026.1"/>
</dbReference>
<dbReference type="PRINTS" id="PR00411">
    <property type="entry name" value="PNDRDTASEI"/>
</dbReference>
<dbReference type="SUPFAM" id="SSF55424">
    <property type="entry name" value="FAD/NAD-linked reductases, dimerisation (C-terminal) domain"/>
    <property type="match status" value="1"/>
</dbReference>
<comment type="cofactor">
    <cofactor evidence="1">
        <name>FAD</name>
        <dbReference type="ChEBI" id="CHEBI:57692"/>
    </cofactor>
</comment>
<dbReference type="EMBL" id="BATC01000026">
    <property type="protein sequence ID" value="GAD59400.1"/>
    <property type="molecule type" value="Genomic_DNA"/>
</dbReference>
<dbReference type="InterPro" id="IPR016156">
    <property type="entry name" value="FAD/NAD-linked_Rdtase_dimer_sf"/>
</dbReference>
<dbReference type="InterPro" id="IPR023753">
    <property type="entry name" value="FAD/NAD-binding_dom"/>
</dbReference>
<dbReference type="OrthoDB" id="7809559at2"/>
<protein>
    <submittedName>
        <fullName evidence="7">Ferredoxin reductase</fullName>
    </submittedName>
</protein>
<comment type="caution">
    <text evidence="7">The sequence shown here is derived from an EMBL/GenBank/DDBJ whole genome shotgun (WGS) entry which is preliminary data.</text>
</comment>
<keyword evidence="8" id="KW-1185">Reference proteome</keyword>
<dbReference type="Gene3D" id="3.30.390.30">
    <property type="match status" value="1"/>
</dbReference>
<accession>A0A8E0NBP6</accession>
<keyword evidence="2" id="KW-0285">Flavoprotein</keyword>
<proteinExistence type="predicted"/>
<evidence type="ECO:0000259" key="6">
    <source>
        <dbReference type="Pfam" id="PF14759"/>
    </source>
</evidence>
<dbReference type="InterPro" id="IPR036188">
    <property type="entry name" value="FAD/NAD-bd_sf"/>
</dbReference>
<dbReference type="Pfam" id="PF14759">
    <property type="entry name" value="Reductase_C"/>
    <property type="match status" value="1"/>
</dbReference>
<sequence length="413" mass="44337">MSKSDHFDVLIIGAGHAGAQTAIALRQQKFEGTIGIVGDETEHPYERPPLSKDYFLGEKTFDRLLIRPESFWRERKVSLMLGHRAVSLDADARTIFLQDGAKIGYGDLVWAAGGRARRLSCPGFDLGGIHYVRTRADVDALLEDAEAATRVAVIGGGYIGLEAAASLSKLGKAVTLFETADRLLARVAGAPISHFYADAHRRRGVAVLTSINIVEVLGEQDRVFAVRSDHHTFPCDLVIVGIGIIPESEVLAKGGAKVENGVWVDAHGATSLPHVYAAGDCAAGESQFADGARLRIESVQNANDTATSVASSIMGAPRPYAATPWFWSNQFDLKLQTVGLCTGHDEAVVRGDPETESFSVIYLKQGRVIALDCVNNVKDYVQGRKLVELGLSPALSAIVDSDIPLKNLLPPTA</sequence>
<feature type="domain" description="Reductase C-terminal" evidence="6">
    <location>
        <begin position="325"/>
        <end position="409"/>
    </location>
</feature>
<dbReference type="Proteomes" id="UP000016569">
    <property type="component" value="Unassembled WGS sequence"/>
</dbReference>
<dbReference type="InterPro" id="IPR050446">
    <property type="entry name" value="FAD-oxidoreductase/Apoptosis"/>
</dbReference>
<gene>
    <name evidence="7" type="ORF">MBEBAB_1650</name>
</gene>
<dbReference type="GO" id="GO:0005737">
    <property type="term" value="C:cytoplasm"/>
    <property type="evidence" value="ECO:0007669"/>
    <property type="project" value="TreeGrafter"/>
</dbReference>
<keyword evidence="3" id="KW-0274">FAD</keyword>
<dbReference type="Gene3D" id="3.50.50.60">
    <property type="entry name" value="FAD/NAD(P)-binding domain"/>
    <property type="match status" value="2"/>
</dbReference>
<keyword evidence="4" id="KW-0560">Oxidoreductase</keyword>
<evidence type="ECO:0000259" key="5">
    <source>
        <dbReference type="Pfam" id="PF07992"/>
    </source>
</evidence>
<evidence type="ECO:0000256" key="2">
    <source>
        <dbReference type="ARBA" id="ARBA00022630"/>
    </source>
</evidence>
<name>A0A8E0NBP6_9CAUL</name>
<evidence type="ECO:0000256" key="1">
    <source>
        <dbReference type="ARBA" id="ARBA00001974"/>
    </source>
</evidence>
<evidence type="ECO:0000256" key="4">
    <source>
        <dbReference type="ARBA" id="ARBA00023002"/>
    </source>
</evidence>
<organism evidence="7 8">
    <name type="scientific">Brevundimonas abyssalis TAR-001</name>
    <dbReference type="NCBI Taxonomy" id="1391729"/>
    <lineage>
        <taxon>Bacteria</taxon>
        <taxon>Pseudomonadati</taxon>
        <taxon>Pseudomonadota</taxon>
        <taxon>Alphaproteobacteria</taxon>
        <taxon>Caulobacterales</taxon>
        <taxon>Caulobacteraceae</taxon>
        <taxon>Brevundimonas</taxon>
    </lineage>
</organism>